<sequence>MKKLLLLFSLSLLTSYGVFAQTDFELDTSQSMLMTGKGPGQDATINPFEGEDCYAVVKNTGKREFYIRVQKEGKIIEELTILKKEVKKVKLLKGYELYLDPNRDGKAKARVSYEKIEE</sequence>
<dbReference type="EMBL" id="JANWGH010000001">
    <property type="protein sequence ID" value="MCS5490086.1"/>
    <property type="molecule type" value="Genomic_DNA"/>
</dbReference>
<name>A0ABT2G6H5_9BACT</name>
<keyword evidence="3" id="KW-1185">Reference proteome</keyword>
<accession>A0ABT2G6H5</accession>
<keyword evidence="1" id="KW-0732">Signal</keyword>
<comment type="caution">
    <text evidence="2">The sequence shown here is derived from an EMBL/GenBank/DDBJ whole genome shotgun (WGS) entry which is preliminary data.</text>
</comment>
<dbReference type="Proteomes" id="UP001206788">
    <property type="component" value="Unassembled WGS sequence"/>
</dbReference>
<evidence type="ECO:0000313" key="2">
    <source>
        <dbReference type="EMBL" id="MCS5490086.1"/>
    </source>
</evidence>
<evidence type="ECO:0000313" key="3">
    <source>
        <dbReference type="Proteomes" id="UP001206788"/>
    </source>
</evidence>
<proteinExistence type="predicted"/>
<feature type="chain" id="PRO_5046310695" evidence="1">
    <location>
        <begin position="21"/>
        <end position="118"/>
    </location>
</feature>
<evidence type="ECO:0000256" key="1">
    <source>
        <dbReference type="SAM" id="SignalP"/>
    </source>
</evidence>
<dbReference type="RefSeq" id="WP_259413763.1">
    <property type="nucleotide sequence ID" value="NZ_JANWGH010000001.1"/>
</dbReference>
<gene>
    <name evidence="2" type="ORF">NY014_06580</name>
</gene>
<reference evidence="2 3" key="1">
    <citation type="submission" date="2022-08" db="EMBL/GenBank/DDBJ databases">
        <title>Algoriphagus sp. CAU 1643 isolated from mud.</title>
        <authorList>
            <person name="Kim W."/>
        </authorList>
    </citation>
    <scope>NUCLEOTIDE SEQUENCE [LARGE SCALE GENOMIC DNA]</scope>
    <source>
        <strain evidence="2 3">CAU 1643</strain>
    </source>
</reference>
<organism evidence="2 3">
    <name type="scientific">Algoriphagus limi</name>
    <dbReference type="NCBI Taxonomy" id="2975273"/>
    <lineage>
        <taxon>Bacteria</taxon>
        <taxon>Pseudomonadati</taxon>
        <taxon>Bacteroidota</taxon>
        <taxon>Cytophagia</taxon>
        <taxon>Cytophagales</taxon>
        <taxon>Cyclobacteriaceae</taxon>
        <taxon>Algoriphagus</taxon>
    </lineage>
</organism>
<protein>
    <submittedName>
        <fullName evidence="2">Uncharacterized protein</fullName>
    </submittedName>
</protein>
<feature type="signal peptide" evidence="1">
    <location>
        <begin position="1"/>
        <end position="20"/>
    </location>
</feature>